<reference evidence="2 3" key="1">
    <citation type="submission" date="2024-02" db="EMBL/GenBank/DDBJ databases">
        <title>Bacterial strain from lacustrine sediment.</title>
        <authorList>
            <person name="Petit C."/>
            <person name="Fadhlaoui K."/>
        </authorList>
    </citation>
    <scope>NUCLEOTIDE SEQUENCE [LARGE SCALE GENOMIC DNA]</scope>
    <source>
        <strain evidence="2 3">IPX-CK</strain>
    </source>
</reference>
<keyword evidence="1" id="KW-1133">Transmembrane helix</keyword>
<evidence type="ECO:0000256" key="1">
    <source>
        <dbReference type="SAM" id="Phobius"/>
    </source>
</evidence>
<name>A0ABZ3EU42_9FIRM</name>
<gene>
    <name evidence="2" type="ORF">V6984_16145</name>
</gene>
<keyword evidence="1" id="KW-0472">Membrane</keyword>
<evidence type="ECO:0000313" key="3">
    <source>
        <dbReference type="Proteomes" id="UP001451571"/>
    </source>
</evidence>
<dbReference type="Proteomes" id="UP001451571">
    <property type="component" value="Chromosome"/>
</dbReference>
<proteinExistence type="predicted"/>
<keyword evidence="1" id="KW-0812">Transmembrane</keyword>
<protein>
    <submittedName>
        <fullName evidence="2">Uncharacterized protein</fullName>
    </submittedName>
</protein>
<evidence type="ECO:0000313" key="2">
    <source>
        <dbReference type="EMBL" id="XAH73025.1"/>
    </source>
</evidence>
<accession>A0ABZ3EU42</accession>
<dbReference type="EMBL" id="CP146256">
    <property type="protein sequence ID" value="XAH73025.1"/>
    <property type="molecule type" value="Genomic_DNA"/>
</dbReference>
<keyword evidence="3" id="KW-1185">Reference proteome</keyword>
<feature type="transmembrane region" description="Helical" evidence="1">
    <location>
        <begin position="25"/>
        <end position="46"/>
    </location>
</feature>
<organism evidence="2 3">
    <name type="scientific">Kineothrix sedimenti</name>
    <dbReference type="NCBI Taxonomy" id="3123317"/>
    <lineage>
        <taxon>Bacteria</taxon>
        <taxon>Bacillati</taxon>
        <taxon>Bacillota</taxon>
        <taxon>Clostridia</taxon>
        <taxon>Lachnospirales</taxon>
        <taxon>Lachnospiraceae</taxon>
        <taxon>Kineothrix</taxon>
    </lineage>
</organism>
<sequence>MCVIRKKSAQATKPIIQITTKGDTFAFAVSGRVAIVSVTAVLLSIADISANDKSGL</sequence>